<keyword evidence="3" id="KW-0862">Zinc</keyword>
<keyword evidence="7" id="KW-1185">Reference proteome</keyword>
<evidence type="ECO:0000256" key="4">
    <source>
        <dbReference type="RuleBase" id="RU110713"/>
    </source>
</evidence>
<dbReference type="Proteomes" id="UP000283269">
    <property type="component" value="Unassembled WGS sequence"/>
</dbReference>
<dbReference type="InterPro" id="IPR034751">
    <property type="entry name" value="Yippee"/>
</dbReference>
<dbReference type="EMBL" id="NHYD01000886">
    <property type="protein sequence ID" value="PPQ92993.1"/>
    <property type="molecule type" value="Genomic_DNA"/>
</dbReference>
<dbReference type="GO" id="GO:0046872">
    <property type="term" value="F:metal ion binding"/>
    <property type="evidence" value="ECO:0007669"/>
    <property type="project" value="UniProtKB-KW"/>
</dbReference>
<organism evidence="6 7">
    <name type="scientific">Psilocybe cyanescens</name>
    <dbReference type="NCBI Taxonomy" id="93625"/>
    <lineage>
        <taxon>Eukaryota</taxon>
        <taxon>Fungi</taxon>
        <taxon>Dikarya</taxon>
        <taxon>Basidiomycota</taxon>
        <taxon>Agaricomycotina</taxon>
        <taxon>Agaricomycetes</taxon>
        <taxon>Agaricomycetidae</taxon>
        <taxon>Agaricales</taxon>
        <taxon>Agaricineae</taxon>
        <taxon>Strophariaceae</taxon>
        <taxon>Psilocybe</taxon>
    </lineage>
</organism>
<protein>
    <recommendedName>
        <fullName evidence="4">Protein yippee-like</fullName>
    </recommendedName>
</protein>
<dbReference type="STRING" id="93625.A0A409XQA0"/>
<dbReference type="InterPro" id="IPR004910">
    <property type="entry name" value="Yippee/Mis18/Cereblon"/>
</dbReference>
<evidence type="ECO:0000313" key="7">
    <source>
        <dbReference type="Proteomes" id="UP000283269"/>
    </source>
</evidence>
<accession>A0A409XQA0</accession>
<dbReference type="InterPro" id="IPR039058">
    <property type="entry name" value="Yippee_fam"/>
</dbReference>
<evidence type="ECO:0000256" key="1">
    <source>
        <dbReference type="ARBA" id="ARBA00005613"/>
    </source>
</evidence>
<dbReference type="OrthoDB" id="6407410at2759"/>
<evidence type="ECO:0000256" key="3">
    <source>
        <dbReference type="ARBA" id="ARBA00022833"/>
    </source>
</evidence>
<dbReference type="AlphaFoldDB" id="A0A409XQA0"/>
<dbReference type="InParanoid" id="A0A409XQA0"/>
<evidence type="ECO:0000259" key="5">
    <source>
        <dbReference type="PROSITE" id="PS51792"/>
    </source>
</evidence>
<proteinExistence type="inferred from homology"/>
<keyword evidence="2" id="KW-0479">Metal-binding</keyword>
<dbReference type="PROSITE" id="PS51792">
    <property type="entry name" value="YIPPEE"/>
    <property type="match status" value="1"/>
</dbReference>
<evidence type="ECO:0000256" key="2">
    <source>
        <dbReference type="ARBA" id="ARBA00022723"/>
    </source>
</evidence>
<reference evidence="6 7" key="1">
    <citation type="journal article" date="2018" name="Evol. Lett.">
        <title>Horizontal gene cluster transfer increased hallucinogenic mushroom diversity.</title>
        <authorList>
            <person name="Reynolds H.T."/>
            <person name="Vijayakumar V."/>
            <person name="Gluck-Thaler E."/>
            <person name="Korotkin H.B."/>
            <person name="Matheny P.B."/>
            <person name="Slot J.C."/>
        </authorList>
    </citation>
    <scope>NUCLEOTIDE SEQUENCE [LARGE SCALE GENOMIC DNA]</scope>
    <source>
        <strain evidence="6 7">2631</strain>
    </source>
</reference>
<dbReference type="Pfam" id="PF03226">
    <property type="entry name" value="Yippee-Mis18"/>
    <property type="match status" value="1"/>
</dbReference>
<gene>
    <name evidence="6" type="ORF">CVT25_000194</name>
</gene>
<sequence length="139" mass="15392">MLLSPTSDTRNLVVQAYEGHPTYLCSKCSAVIVCVYSPFAGKSRSNINVSCSQRRMSSLDVEKIDLFCGTGVHTVADVFCLGCNDRLGWFYHKAADHSQKYKEGKYLLEREKLVKENAWVLDDGEPASGPSHEAAEASR</sequence>
<evidence type="ECO:0000313" key="6">
    <source>
        <dbReference type="EMBL" id="PPQ92993.1"/>
    </source>
</evidence>
<comment type="caution">
    <text evidence="6">The sequence shown here is derived from an EMBL/GenBank/DDBJ whole genome shotgun (WGS) entry which is preliminary data.</text>
</comment>
<comment type="similarity">
    <text evidence="1 4">Belongs to the yippee family.</text>
</comment>
<feature type="domain" description="Yippee" evidence="5">
    <location>
        <begin position="21"/>
        <end position="117"/>
    </location>
</feature>
<name>A0A409XQA0_PSICY</name>
<dbReference type="PANTHER" id="PTHR13848">
    <property type="entry name" value="PROTEIN YIPPEE-LIKE CG15309-RELATED"/>
    <property type="match status" value="1"/>
</dbReference>